<proteinExistence type="predicted"/>
<dbReference type="AlphaFoldDB" id="A0A9D2MTK9"/>
<feature type="compositionally biased region" description="Basic and acidic residues" evidence="1">
    <location>
        <begin position="113"/>
        <end position="126"/>
    </location>
</feature>
<keyword evidence="2" id="KW-0472">Membrane</keyword>
<name>A0A9D2MTK9_9FIRM</name>
<evidence type="ECO:0000313" key="3">
    <source>
        <dbReference type="EMBL" id="HJB96969.1"/>
    </source>
</evidence>
<reference evidence="3" key="2">
    <citation type="submission" date="2021-04" db="EMBL/GenBank/DDBJ databases">
        <authorList>
            <person name="Gilroy R."/>
        </authorList>
    </citation>
    <scope>NUCLEOTIDE SEQUENCE</scope>
    <source>
        <strain evidence="3">CHK185-1770</strain>
    </source>
</reference>
<dbReference type="EMBL" id="DWXG01000002">
    <property type="protein sequence ID" value="HJB96969.1"/>
    <property type="molecule type" value="Genomic_DNA"/>
</dbReference>
<evidence type="ECO:0000256" key="2">
    <source>
        <dbReference type="SAM" id="Phobius"/>
    </source>
</evidence>
<comment type="caution">
    <text evidence="3">The sequence shown here is derived from an EMBL/GenBank/DDBJ whole genome shotgun (WGS) entry which is preliminary data.</text>
</comment>
<dbReference type="Proteomes" id="UP000826793">
    <property type="component" value="Unassembled WGS sequence"/>
</dbReference>
<feature type="transmembrane region" description="Helical" evidence="2">
    <location>
        <begin position="12"/>
        <end position="32"/>
    </location>
</feature>
<keyword evidence="2" id="KW-1133">Transmembrane helix</keyword>
<feature type="region of interest" description="Disordered" evidence="1">
    <location>
        <begin position="113"/>
        <end position="132"/>
    </location>
</feature>
<protein>
    <submittedName>
        <fullName evidence="3">Uncharacterized protein</fullName>
    </submittedName>
</protein>
<keyword evidence="2" id="KW-0812">Transmembrane</keyword>
<gene>
    <name evidence="3" type="ORF">H9710_00105</name>
</gene>
<reference evidence="3" key="1">
    <citation type="journal article" date="2021" name="PeerJ">
        <title>Extensive microbial diversity within the chicken gut microbiome revealed by metagenomics and culture.</title>
        <authorList>
            <person name="Gilroy R."/>
            <person name="Ravi A."/>
            <person name="Getino M."/>
            <person name="Pursley I."/>
            <person name="Horton D.L."/>
            <person name="Alikhan N.F."/>
            <person name="Baker D."/>
            <person name="Gharbi K."/>
            <person name="Hall N."/>
            <person name="Watson M."/>
            <person name="Adriaenssens E.M."/>
            <person name="Foster-Nyarko E."/>
            <person name="Jarju S."/>
            <person name="Secka A."/>
            <person name="Antonio M."/>
            <person name="Oren A."/>
            <person name="Chaudhuri R.R."/>
            <person name="La Ragione R."/>
            <person name="Hildebrand F."/>
            <person name="Pallen M.J."/>
        </authorList>
    </citation>
    <scope>NUCLEOTIDE SEQUENCE</scope>
    <source>
        <strain evidence="3">CHK185-1770</strain>
    </source>
</reference>
<sequence>MIESKLQKKLRWAMLQVSLVTLVLLVCGGLLFSHLQSLQKDAEREQVVAEAEEYKSRIVKQLKSDFHTLSALSLPGRSLRRGQLVPTDPEAASGDPGKQLFIDGFLQYRPAGEHLHTGQRSPDKRTLVGTGP</sequence>
<accession>A0A9D2MTK9</accession>
<organism evidence="3 4">
    <name type="scientific">Candidatus Acutalibacter pullicola</name>
    <dbReference type="NCBI Taxonomy" id="2838417"/>
    <lineage>
        <taxon>Bacteria</taxon>
        <taxon>Bacillati</taxon>
        <taxon>Bacillota</taxon>
        <taxon>Clostridia</taxon>
        <taxon>Eubacteriales</taxon>
        <taxon>Acutalibacteraceae</taxon>
        <taxon>Acutalibacter</taxon>
    </lineage>
</organism>
<evidence type="ECO:0000313" key="4">
    <source>
        <dbReference type="Proteomes" id="UP000826793"/>
    </source>
</evidence>
<evidence type="ECO:0000256" key="1">
    <source>
        <dbReference type="SAM" id="MobiDB-lite"/>
    </source>
</evidence>